<sequence>MDNVIDDTDQAIINALKSNARLPIADVAAAAHISTATAHRRLKKLIDSGVIRGFTTLVAQTSNEQGTQALVHISLHNNYRSTLRRFYDFLRDLPEVQRVYFLSGAHDFAAHVNCRDSAALSTFVSDTISRREEVASTNTSFIFTYSD</sequence>
<reference evidence="5 6" key="1">
    <citation type="submission" date="2020-07" db="EMBL/GenBank/DDBJ databases">
        <title>non toxigenic Corynebacterium sp. nov from a clinical source.</title>
        <authorList>
            <person name="Bernier A.-M."/>
            <person name="Bernard K."/>
        </authorList>
    </citation>
    <scope>NUCLEOTIDE SEQUENCE [LARGE SCALE GENOMIC DNA]</scope>
    <source>
        <strain evidence="6">NML 93-0612</strain>
    </source>
</reference>
<keyword evidence="3" id="KW-0804">Transcription</keyword>
<evidence type="ECO:0000256" key="1">
    <source>
        <dbReference type="ARBA" id="ARBA00023015"/>
    </source>
</evidence>
<dbReference type="InterPro" id="IPR036388">
    <property type="entry name" value="WH-like_DNA-bd_sf"/>
</dbReference>
<dbReference type="Pfam" id="PF01037">
    <property type="entry name" value="AsnC_trans_reg"/>
    <property type="match status" value="1"/>
</dbReference>
<dbReference type="EMBL" id="CP059833">
    <property type="protein sequence ID" value="QMV84863.1"/>
    <property type="molecule type" value="Genomic_DNA"/>
</dbReference>
<evidence type="ECO:0000256" key="2">
    <source>
        <dbReference type="ARBA" id="ARBA00023125"/>
    </source>
</evidence>
<dbReference type="Pfam" id="PF13412">
    <property type="entry name" value="HTH_24"/>
    <property type="match status" value="1"/>
</dbReference>
<dbReference type="SUPFAM" id="SSF54909">
    <property type="entry name" value="Dimeric alpha+beta barrel"/>
    <property type="match status" value="1"/>
</dbReference>
<dbReference type="Proteomes" id="UP000515570">
    <property type="component" value="Chromosome"/>
</dbReference>
<dbReference type="SMART" id="SM00344">
    <property type="entry name" value="HTH_ASNC"/>
    <property type="match status" value="1"/>
</dbReference>
<evidence type="ECO:0000259" key="4">
    <source>
        <dbReference type="PROSITE" id="PS50956"/>
    </source>
</evidence>
<dbReference type="InterPro" id="IPR019887">
    <property type="entry name" value="Tscrpt_reg_AsnC/Lrp_C"/>
</dbReference>
<dbReference type="Gene3D" id="1.10.10.10">
    <property type="entry name" value="Winged helix-like DNA-binding domain superfamily/Winged helix DNA-binding domain"/>
    <property type="match status" value="1"/>
</dbReference>
<dbReference type="InterPro" id="IPR011008">
    <property type="entry name" value="Dimeric_a/b-barrel"/>
</dbReference>
<dbReference type="PROSITE" id="PS50956">
    <property type="entry name" value="HTH_ASNC_2"/>
    <property type="match status" value="1"/>
</dbReference>
<keyword evidence="2" id="KW-0238">DNA-binding</keyword>
<dbReference type="PRINTS" id="PR00033">
    <property type="entry name" value="HTHASNC"/>
</dbReference>
<organism evidence="5 6">
    <name type="scientific">Corynebacterium hindlerae</name>
    <dbReference type="NCBI Taxonomy" id="699041"/>
    <lineage>
        <taxon>Bacteria</taxon>
        <taxon>Bacillati</taxon>
        <taxon>Actinomycetota</taxon>
        <taxon>Actinomycetes</taxon>
        <taxon>Mycobacteriales</taxon>
        <taxon>Corynebacteriaceae</taxon>
        <taxon>Corynebacterium</taxon>
    </lineage>
</organism>
<dbReference type="SUPFAM" id="SSF46785">
    <property type="entry name" value="Winged helix' DNA-binding domain"/>
    <property type="match status" value="1"/>
</dbReference>
<keyword evidence="1" id="KW-0805">Transcription regulation</keyword>
<gene>
    <name evidence="5" type="ORF">HW450_11060</name>
</gene>
<keyword evidence="6" id="KW-1185">Reference proteome</keyword>
<protein>
    <submittedName>
        <fullName evidence="5">Lrp/AsnC family transcriptional regulator</fullName>
    </submittedName>
</protein>
<dbReference type="AlphaFoldDB" id="A0A7G5FE22"/>
<dbReference type="RefSeq" id="WP_182385670.1">
    <property type="nucleotide sequence ID" value="NZ_CP059833.1"/>
</dbReference>
<dbReference type="PANTHER" id="PTHR30154:SF54">
    <property type="entry name" value="POSSIBLE TRANSCRIPTIONAL REGULATORY PROTEIN (PROBABLY LRP_ASNC-FAMILY)"/>
    <property type="match status" value="1"/>
</dbReference>
<dbReference type="InterPro" id="IPR036390">
    <property type="entry name" value="WH_DNA-bd_sf"/>
</dbReference>
<proteinExistence type="predicted"/>
<name>A0A7G5FE22_9CORY</name>
<evidence type="ECO:0000313" key="6">
    <source>
        <dbReference type="Proteomes" id="UP000515570"/>
    </source>
</evidence>
<feature type="domain" description="HTH asnC-type" evidence="4">
    <location>
        <begin position="5"/>
        <end position="68"/>
    </location>
</feature>
<evidence type="ECO:0000256" key="3">
    <source>
        <dbReference type="ARBA" id="ARBA00023163"/>
    </source>
</evidence>
<dbReference type="PANTHER" id="PTHR30154">
    <property type="entry name" value="LEUCINE-RESPONSIVE REGULATORY PROTEIN"/>
    <property type="match status" value="1"/>
</dbReference>
<dbReference type="GO" id="GO:0043200">
    <property type="term" value="P:response to amino acid"/>
    <property type="evidence" value="ECO:0007669"/>
    <property type="project" value="TreeGrafter"/>
</dbReference>
<dbReference type="GO" id="GO:0005829">
    <property type="term" value="C:cytosol"/>
    <property type="evidence" value="ECO:0007669"/>
    <property type="project" value="TreeGrafter"/>
</dbReference>
<dbReference type="InterPro" id="IPR000485">
    <property type="entry name" value="AsnC-type_HTH_dom"/>
</dbReference>
<dbReference type="InterPro" id="IPR019888">
    <property type="entry name" value="Tscrpt_reg_AsnC-like"/>
</dbReference>
<accession>A0A7G5FE22</accession>
<dbReference type="GO" id="GO:0043565">
    <property type="term" value="F:sequence-specific DNA binding"/>
    <property type="evidence" value="ECO:0007669"/>
    <property type="project" value="InterPro"/>
</dbReference>
<dbReference type="Gene3D" id="3.30.70.920">
    <property type="match status" value="1"/>
</dbReference>
<evidence type="ECO:0000313" key="5">
    <source>
        <dbReference type="EMBL" id="QMV84863.1"/>
    </source>
</evidence>